<evidence type="ECO:0000259" key="10">
    <source>
        <dbReference type="Pfam" id="PF00136"/>
    </source>
</evidence>
<evidence type="ECO:0000259" key="11">
    <source>
        <dbReference type="Pfam" id="PF03104"/>
    </source>
</evidence>
<evidence type="ECO:0000256" key="6">
    <source>
        <dbReference type="ARBA" id="ARBA00023125"/>
    </source>
</evidence>
<dbReference type="InterPro" id="IPR006172">
    <property type="entry name" value="DNA-dir_DNA_pol_B"/>
</dbReference>
<reference evidence="12 13" key="1">
    <citation type="submission" date="2018-06" db="EMBL/GenBank/DDBJ databases">
        <title>Comparative genomics reveals the genomic features of Rhizophagus irregularis, R. cerebriforme, R. diaphanum and Gigaspora rosea, and their symbiotic lifestyle signature.</title>
        <authorList>
            <person name="Morin E."/>
            <person name="San Clemente H."/>
            <person name="Chen E.C.H."/>
            <person name="De La Providencia I."/>
            <person name="Hainaut M."/>
            <person name="Kuo A."/>
            <person name="Kohler A."/>
            <person name="Murat C."/>
            <person name="Tang N."/>
            <person name="Roy S."/>
            <person name="Loubradou J."/>
            <person name="Henrissat B."/>
            <person name="Grigoriev I.V."/>
            <person name="Corradi N."/>
            <person name="Roux C."/>
            <person name="Martin F.M."/>
        </authorList>
    </citation>
    <scope>NUCLEOTIDE SEQUENCE [LARGE SCALE GENOMIC DNA]</scope>
    <source>
        <strain evidence="12 13">DAOM 194757</strain>
    </source>
</reference>
<dbReference type="InterPro" id="IPR050240">
    <property type="entry name" value="DNA_pol_type-B"/>
</dbReference>
<comment type="similarity">
    <text evidence="1">Belongs to the DNA polymerase type-B family.</text>
</comment>
<gene>
    <name evidence="12" type="ORF">C2G38_2231094</name>
</gene>
<dbReference type="InterPro" id="IPR023211">
    <property type="entry name" value="DNA_pol_palm_dom_sf"/>
</dbReference>
<dbReference type="Proteomes" id="UP000266673">
    <property type="component" value="Unassembled WGS sequence"/>
</dbReference>
<organism evidence="12 13">
    <name type="scientific">Gigaspora rosea</name>
    <dbReference type="NCBI Taxonomy" id="44941"/>
    <lineage>
        <taxon>Eukaryota</taxon>
        <taxon>Fungi</taxon>
        <taxon>Fungi incertae sedis</taxon>
        <taxon>Mucoromycota</taxon>
        <taxon>Glomeromycotina</taxon>
        <taxon>Glomeromycetes</taxon>
        <taxon>Diversisporales</taxon>
        <taxon>Gigasporaceae</taxon>
        <taxon>Gigaspora</taxon>
    </lineage>
</organism>
<dbReference type="GO" id="GO:0000166">
    <property type="term" value="F:nucleotide binding"/>
    <property type="evidence" value="ECO:0007669"/>
    <property type="project" value="InterPro"/>
</dbReference>
<dbReference type="PANTHER" id="PTHR10322">
    <property type="entry name" value="DNA POLYMERASE CATALYTIC SUBUNIT"/>
    <property type="match status" value="1"/>
</dbReference>
<evidence type="ECO:0000256" key="4">
    <source>
        <dbReference type="ARBA" id="ARBA00022695"/>
    </source>
</evidence>
<dbReference type="PANTHER" id="PTHR10322:SF23">
    <property type="entry name" value="DNA POLYMERASE DELTA CATALYTIC SUBUNIT"/>
    <property type="match status" value="1"/>
</dbReference>
<evidence type="ECO:0000256" key="8">
    <source>
        <dbReference type="ARBA" id="ARBA00049244"/>
    </source>
</evidence>
<dbReference type="Gene3D" id="3.90.1600.10">
    <property type="entry name" value="Palm domain of DNA polymerase"/>
    <property type="match status" value="1"/>
</dbReference>
<feature type="region of interest" description="Disordered" evidence="9">
    <location>
        <begin position="673"/>
        <end position="705"/>
    </location>
</feature>
<evidence type="ECO:0000313" key="13">
    <source>
        <dbReference type="Proteomes" id="UP000266673"/>
    </source>
</evidence>
<evidence type="ECO:0000256" key="2">
    <source>
        <dbReference type="ARBA" id="ARBA00012417"/>
    </source>
</evidence>
<dbReference type="Gene3D" id="3.30.420.10">
    <property type="entry name" value="Ribonuclease H-like superfamily/Ribonuclease H"/>
    <property type="match status" value="1"/>
</dbReference>
<feature type="domain" description="DNA-directed DNA polymerase family B exonuclease" evidence="11">
    <location>
        <begin position="39"/>
        <end position="206"/>
    </location>
</feature>
<dbReference type="SMART" id="SM00486">
    <property type="entry name" value="POLBc"/>
    <property type="match status" value="1"/>
</dbReference>
<evidence type="ECO:0000256" key="5">
    <source>
        <dbReference type="ARBA" id="ARBA00022932"/>
    </source>
</evidence>
<protein>
    <recommendedName>
        <fullName evidence="7">DNA polymerase delta catalytic subunit</fullName>
        <ecNumber evidence="2">2.7.7.7</ecNumber>
    </recommendedName>
</protein>
<dbReference type="SUPFAM" id="SSF53098">
    <property type="entry name" value="Ribonuclease H-like"/>
    <property type="match status" value="1"/>
</dbReference>
<comment type="caution">
    <text evidence="12">The sequence shown here is derived from an EMBL/GenBank/DDBJ whole genome shotgun (WGS) entry which is preliminary data.</text>
</comment>
<keyword evidence="13" id="KW-1185">Reference proteome</keyword>
<dbReference type="InterPro" id="IPR006133">
    <property type="entry name" value="DNA-dir_DNA_pol_B_exonuc"/>
</dbReference>
<keyword evidence="3" id="KW-0808">Transferase</keyword>
<dbReference type="GO" id="GO:0003677">
    <property type="term" value="F:DNA binding"/>
    <property type="evidence" value="ECO:0007669"/>
    <property type="project" value="UniProtKB-KW"/>
</dbReference>
<name>A0A397TT93_9GLOM</name>
<dbReference type="GO" id="GO:0006261">
    <property type="term" value="P:DNA-templated DNA replication"/>
    <property type="evidence" value="ECO:0007669"/>
    <property type="project" value="TreeGrafter"/>
</dbReference>
<evidence type="ECO:0000256" key="7">
    <source>
        <dbReference type="ARBA" id="ARBA00024411"/>
    </source>
</evidence>
<accession>A0A397TT93</accession>
<dbReference type="AlphaFoldDB" id="A0A397TT93"/>
<keyword evidence="6" id="KW-0238">DNA-binding</keyword>
<feature type="compositionally biased region" description="Polar residues" evidence="9">
    <location>
        <begin position="673"/>
        <end position="685"/>
    </location>
</feature>
<evidence type="ECO:0000256" key="1">
    <source>
        <dbReference type="ARBA" id="ARBA00005755"/>
    </source>
</evidence>
<dbReference type="SUPFAM" id="SSF56672">
    <property type="entry name" value="DNA/RNA polymerases"/>
    <property type="match status" value="1"/>
</dbReference>
<keyword evidence="4" id="KW-0548">Nucleotidyltransferase</keyword>
<feature type="domain" description="DNA-directed DNA polymerase family B multifunctional" evidence="10">
    <location>
        <begin position="397"/>
        <end position="478"/>
    </location>
</feature>
<dbReference type="InterPro" id="IPR036397">
    <property type="entry name" value="RNaseH_sf"/>
</dbReference>
<dbReference type="STRING" id="44941.A0A397TT93"/>
<sequence length="705" mass="81913">MCHYRKVARKHDFELVDWHRLKLGVLQDQMTISFSDIELVESNVLPKLIILAWDIECGSKRGPGFFSVAEQPDNYIYMIQLDIFLYNQSQPLKQYNITLFPINTSLFFEKYGNEISYIEIGYNTGGFDWPFVLKKAELLGISDEFSQQFLGKKSKLIYNIQETKVHIKVNPIEKQTCEYFYIQGLIFIDLLVWAKKTFQNELKHTLAHILKKCKLSGKIDLSYIPDDNSDNLKCIFVYVLAIKFKNDELLLSEFATKLSKLCKIDYQKCFDVMSDSSVLEEYAIDLAYYCSVNTLRLQELLIKRNIVGDYMQLAKISCITISNVFMNAVGTILNNFFGRNAQKQDMLFSMMHKGIIEIVSYEGVLVLEKKNSSKPIGILIRQTRLNIVTDNGKIYGKFLSQEQRIGLMPLICKELLRQCNIAKGKIKEYKEDPVLLMYWTLLSNALKLVANSIYGATGFIYSNLYMKPIASSIMAYSRLKDFLLEDIESKYTLQHNVNPKILSTKQIVYDTILKYICQEHELDLFVLNAKYNSTNKPVSIRDFFNSKHVEKSQENKMVIDFIAKRNEEGKKDLEPERFYYYIITHPNSNINIGRKMQLVSEFKNTDKIDKLYYFKNLKDICVSFFACSAKAVAEKIELFYKEQIDLFKQTTISFPVNASRSLINKHKSEIQPTNLNSKKLNQSKITESDEQENNSKKMQIRDSIN</sequence>
<evidence type="ECO:0000256" key="3">
    <source>
        <dbReference type="ARBA" id="ARBA00022679"/>
    </source>
</evidence>
<dbReference type="Pfam" id="PF00136">
    <property type="entry name" value="DNA_pol_B"/>
    <property type="match status" value="1"/>
</dbReference>
<dbReference type="OrthoDB" id="2438628at2759"/>
<dbReference type="GO" id="GO:0003887">
    <property type="term" value="F:DNA-directed DNA polymerase activity"/>
    <property type="evidence" value="ECO:0007669"/>
    <property type="project" value="UniProtKB-KW"/>
</dbReference>
<dbReference type="InterPro" id="IPR006134">
    <property type="entry name" value="DNA-dir_DNA_pol_B_multi_dom"/>
</dbReference>
<dbReference type="InterPro" id="IPR012337">
    <property type="entry name" value="RNaseH-like_sf"/>
</dbReference>
<evidence type="ECO:0000313" key="12">
    <source>
        <dbReference type="EMBL" id="RIB01352.1"/>
    </source>
</evidence>
<proteinExistence type="inferred from homology"/>
<dbReference type="EC" id="2.7.7.7" evidence="2"/>
<dbReference type="EMBL" id="QKWP01003172">
    <property type="protein sequence ID" value="RIB01352.1"/>
    <property type="molecule type" value="Genomic_DNA"/>
</dbReference>
<dbReference type="InterPro" id="IPR043502">
    <property type="entry name" value="DNA/RNA_pol_sf"/>
</dbReference>
<dbReference type="Pfam" id="PF03104">
    <property type="entry name" value="DNA_pol_B_exo1"/>
    <property type="match status" value="1"/>
</dbReference>
<comment type="catalytic activity">
    <reaction evidence="8">
        <text>DNA(n) + a 2'-deoxyribonucleoside 5'-triphosphate = DNA(n+1) + diphosphate</text>
        <dbReference type="Rhea" id="RHEA:22508"/>
        <dbReference type="Rhea" id="RHEA-COMP:17339"/>
        <dbReference type="Rhea" id="RHEA-COMP:17340"/>
        <dbReference type="ChEBI" id="CHEBI:33019"/>
        <dbReference type="ChEBI" id="CHEBI:61560"/>
        <dbReference type="ChEBI" id="CHEBI:173112"/>
        <dbReference type="EC" id="2.7.7.7"/>
    </reaction>
</comment>
<keyword evidence="5" id="KW-0239">DNA-directed DNA polymerase</keyword>
<evidence type="ECO:0000256" key="9">
    <source>
        <dbReference type="SAM" id="MobiDB-lite"/>
    </source>
</evidence>